<dbReference type="InterPro" id="IPR018523">
    <property type="entry name" value="Isocitrate_lyase_ph_CS"/>
</dbReference>
<dbReference type="PROSITE" id="PS00161">
    <property type="entry name" value="ISOCITRATE_LYASE"/>
    <property type="match status" value="1"/>
</dbReference>
<dbReference type="EC" id="4.1.3.1" evidence="1"/>
<dbReference type="PANTHER" id="PTHR21631:SF3">
    <property type="entry name" value="BIFUNCTIONAL GLYOXYLATE CYCLE PROTEIN"/>
    <property type="match status" value="1"/>
</dbReference>
<gene>
    <name evidence="6" type="ORF">BST17_23305</name>
</gene>
<keyword evidence="7" id="KW-1185">Reference proteome</keyword>
<evidence type="ECO:0000256" key="3">
    <source>
        <dbReference type="ARBA" id="ARBA00023531"/>
    </source>
</evidence>
<dbReference type="InterPro" id="IPR040442">
    <property type="entry name" value="Pyrv_kinase-like_dom_sf"/>
</dbReference>
<dbReference type="GO" id="GO:0019752">
    <property type="term" value="P:carboxylic acid metabolic process"/>
    <property type="evidence" value="ECO:0007669"/>
    <property type="project" value="InterPro"/>
</dbReference>
<dbReference type="RefSeq" id="WP_083061269.1">
    <property type="nucleotide sequence ID" value="NZ_JACKVM010000011.1"/>
</dbReference>
<dbReference type="Pfam" id="PF00463">
    <property type="entry name" value="ICL"/>
    <property type="match status" value="2"/>
</dbReference>
<protein>
    <recommendedName>
        <fullName evidence="1">isocitrate lyase</fullName>
        <ecNumber evidence="1">4.1.3.1</ecNumber>
    </recommendedName>
    <alternativeName>
        <fullName evidence="4">Isocitrase</fullName>
    </alternativeName>
    <alternativeName>
        <fullName evidence="5">Isocitratase</fullName>
    </alternativeName>
</protein>
<proteinExistence type="predicted"/>
<dbReference type="InterPro" id="IPR039556">
    <property type="entry name" value="ICL/PEPM"/>
</dbReference>
<keyword evidence="2 6" id="KW-0456">Lyase</keyword>
<accession>A0A1W9YR09</accession>
<dbReference type="InterPro" id="IPR006254">
    <property type="entry name" value="Isocitrate_lyase"/>
</dbReference>
<comment type="caution">
    <text evidence="6">The sequence shown here is derived from an EMBL/GenBank/DDBJ whole genome shotgun (WGS) entry which is preliminary data.</text>
</comment>
<dbReference type="STRING" id="564198.BST17_23305"/>
<dbReference type="AlphaFoldDB" id="A0A1W9YR09"/>
<evidence type="ECO:0000313" key="6">
    <source>
        <dbReference type="EMBL" id="ORA02464.1"/>
    </source>
</evidence>
<dbReference type="InterPro" id="IPR015813">
    <property type="entry name" value="Pyrv/PenolPyrv_kinase-like_dom"/>
</dbReference>
<evidence type="ECO:0000256" key="4">
    <source>
        <dbReference type="ARBA" id="ARBA00031022"/>
    </source>
</evidence>
<dbReference type="GO" id="GO:0004451">
    <property type="term" value="F:isocitrate lyase activity"/>
    <property type="evidence" value="ECO:0007669"/>
    <property type="project" value="UniProtKB-EC"/>
</dbReference>
<evidence type="ECO:0000313" key="7">
    <source>
        <dbReference type="Proteomes" id="UP000192366"/>
    </source>
</evidence>
<dbReference type="Gene3D" id="3.20.20.60">
    <property type="entry name" value="Phosphoenolpyruvate-binding domains"/>
    <property type="match status" value="2"/>
</dbReference>
<comment type="catalytic activity">
    <reaction evidence="3">
        <text>D-threo-isocitrate = glyoxylate + succinate</text>
        <dbReference type="Rhea" id="RHEA:13245"/>
        <dbReference type="ChEBI" id="CHEBI:15562"/>
        <dbReference type="ChEBI" id="CHEBI:30031"/>
        <dbReference type="ChEBI" id="CHEBI:36655"/>
        <dbReference type="EC" id="4.1.3.1"/>
    </reaction>
</comment>
<dbReference type="Gene3D" id="1.10.10.850">
    <property type="match status" value="1"/>
</dbReference>
<sequence length="759" mass="84752">MANSADTTSEQQFEQDVAATQEYFDSPRFAGITRLYSARQVAEQRGTIPSDYPVAREAAAAFYPRLRELFEQKKSITTFGPYSPGQAVTMKRMGIEGIYLGGWATSAKGSISEDPGPDLASYPLSQVPDEAAGLVRALLTADRNQQYLRLKMTPEQRAAQPPIDYRPFIIADADTGHGGDPHVRNLIRRFVESGVPGYHIEDQRPGTKKCGHQGGKVLVPSDEQIKRLNTARFQLDIMRVPGIIVARTDAEAANLIDSRADERDQPFLLGATNVKIPPYKACFLAITRYFHNLGVTELNGHLLYALPDGEYAAAEAWLERQGLLDAIKEAAGSYRPGQSVDALFDTVESQFVEAWQNDAGLETYGDAVAELLEFREREGEKADMSAAEWREFARTASLYAAREQAKSLGADVAWDPERVKTPEGYYQIRGGIPYAIAKSLAAAPFADILWMETKTADLADAREFAHAVHAVYPDKMLAYNLSPSFNWDTTGMSDDEMRAFPEEIGKLGFVFNFMTYGGHQIDGVAAEEFATALRQDGMLSLARLQRKMRLVESPYRTPQTLVGGPRSDAALAASSGRTATTKSMGKGSTQHQHLVQTEVPKKLLEEWLAIWGEHYQLGETLRVQLRPRRAGSDVLELGIYGDGEDKVADVIVDPIKDRHGRSILTVRDQNTYAEKLRKKRLMDVIHLWLIHRFKPEIVYYVTPTEDNIYQTEKLKKHGLFSNVYQEVGEIIVADVNQPRIDELLSPDREALSRLIRKED</sequence>
<dbReference type="SUPFAM" id="SSF51621">
    <property type="entry name" value="Phosphoenolpyruvate/pyruvate domain"/>
    <property type="match status" value="1"/>
</dbReference>
<evidence type="ECO:0000256" key="5">
    <source>
        <dbReference type="ARBA" id="ARBA00031921"/>
    </source>
</evidence>
<reference evidence="6 7" key="1">
    <citation type="submission" date="2017-02" db="EMBL/GenBank/DDBJ databases">
        <title>The new phylogeny of genus Mycobacterium.</title>
        <authorList>
            <person name="Tortoli E."/>
            <person name="Trovato A."/>
            <person name="Cirillo D.M."/>
        </authorList>
    </citation>
    <scope>NUCLEOTIDE SEQUENCE [LARGE SCALE GENOMIC DNA]</scope>
    <source>
        <strain evidence="6 7">DSM 45578</strain>
    </source>
</reference>
<evidence type="ECO:0000256" key="2">
    <source>
        <dbReference type="ARBA" id="ARBA00023239"/>
    </source>
</evidence>
<dbReference type="Proteomes" id="UP000192366">
    <property type="component" value="Unassembled WGS sequence"/>
</dbReference>
<name>A0A1W9YR09_MYCBA</name>
<dbReference type="OrthoDB" id="8629576at2"/>
<organism evidence="6 7">
    <name type="scientific">Mycolicibacterium bacteremicum</name>
    <name type="common">Mycobacterium bacteremicum</name>
    <dbReference type="NCBI Taxonomy" id="564198"/>
    <lineage>
        <taxon>Bacteria</taxon>
        <taxon>Bacillati</taxon>
        <taxon>Actinomycetota</taxon>
        <taxon>Actinomycetes</taxon>
        <taxon>Mycobacteriales</taxon>
        <taxon>Mycobacteriaceae</taxon>
        <taxon>Mycolicibacterium</taxon>
    </lineage>
</organism>
<dbReference type="CDD" id="cd00377">
    <property type="entry name" value="ICL_PEPM"/>
    <property type="match status" value="1"/>
</dbReference>
<evidence type="ECO:0000256" key="1">
    <source>
        <dbReference type="ARBA" id="ARBA00012909"/>
    </source>
</evidence>
<dbReference type="PANTHER" id="PTHR21631">
    <property type="entry name" value="ISOCITRATE LYASE/MALATE SYNTHASE"/>
    <property type="match status" value="1"/>
</dbReference>
<dbReference type="EMBL" id="MVHJ01000028">
    <property type="protein sequence ID" value="ORA02464.1"/>
    <property type="molecule type" value="Genomic_DNA"/>
</dbReference>